<feature type="transmembrane region" description="Helical" evidence="9">
    <location>
        <begin position="252"/>
        <end position="269"/>
    </location>
</feature>
<dbReference type="GO" id="GO:0008556">
    <property type="term" value="F:P-type potassium transmembrane transporter activity"/>
    <property type="evidence" value="ECO:0007669"/>
    <property type="project" value="InterPro"/>
</dbReference>
<feature type="transmembrane region" description="Helical" evidence="9">
    <location>
        <begin position="413"/>
        <end position="434"/>
    </location>
</feature>
<dbReference type="GO" id="GO:0005886">
    <property type="term" value="C:plasma membrane"/>
    <property type="evidence" value="ECO:0007669"/>
    <property type="project" value="UniProtKB-SubCell"/>
</dbReference>
<keyword evidence="5 9" id="KW-0630">Potassium</keyword>
<evidence type="ECO:0000256" key="9">
    <source>
        <dbReference type="HAMAP-Rule" id="MF_00275"/>
    </source>
</evidence>
<feature type="transmembrane region" description="Helical" evidence="9">
    <location>
        <begin position="522"/>
        <end position="544"/>
    </location>
</feature>
<comment type="similarity">
    <text evidence="9">Belongs to the KdpA family.</text>
</comment>
<organism evidence="10 11">
    <name type="scientific">Streptomyces hainanensis</name>
    <dbReference type="NCBI Taxonomy" id="402648"/>
    <lineage>
        <taxon>Bacteria</taxon>
        <taxon>Bacillati</taxon>
        <taxon>Actinomycetota</taxon>
        <taxon>Actinomycetes</taxon>
        <taxon>Kitasatosporales</taxon>
        <taxon>Streptomycetaceae</taxon>
        <taxon>Streptomyces</taxon>
    </lineage>
</organism>
<dbReference type="HAMAP" id="MF_00275">
    <property type="entry name" value="KdpA"/>
    <property type="match status" value="1"/>
</dbReference>
<evidence type="ECO:0000256" key="8">
    <source>
        <dbReference type="ARBA" id="ARBA00023136"/>
    </source>
</evidence>
<feature type="transmembrane region" description="Helical" evidence="9">
    <location>
        <begin position="372"/>
        <end position="392"/>
    </location>
</feature>
<keyword evidence="3 9" id="KW-0633">Potassium transport</keyword>
<comment type="function">
    <text evidence="9">Part of the high-affinity ATP-driven potassium transport (or Kdp) system, which catalyzes the hydrolysis of ATP coupled with the electrogenic transport of potassium into the cytoplasm. This subunit binds the extracellular potassium ions and delivers the ions to the membrane domain of KdpB through an intramembrane tunnel.</text>
</comment>
<dbReference type="RefSeq" id="WP_132816665.1">
    <property type="nucleotide sequence ID" value="NZ_SMKI01000033.1"/>
</dbReference>
<evidence type="ECO:0000256" key="7">
    <source>
        <dbReference type="ARBA" id="ARBA00023065"/>
    </source>
</evidence>
<reference evidence="10 11" key="1">
    <citation type="submission" date="2019-03" db="EMBL/GenBank/DDBJ databases">
        <title>Draft genome sequences of novel Actinobacteria.</title>
        <authorList>
            <person name="Sahin N."/>
            <person name="Ay H."/>
            <person name="Saygin H."/>
        </authorList>
    </citation>
    <scope>NUCLEOTIDE SEQUENCE [LARGE SCALE GENOMIC DNA]</scope>
    <source>
        <strain evidence="10 11">DSM 41900</strain>
    </source>
</reference>
<comment type="caution">
    <text evidence="10">The sequence shown here is derived from an EMBL/GenBank/DDBJ whole genome shotgun (WGS) entry which is preliminary data.</text>
</comment>
<dbReference type="GO" id="GO:0030955">
    <property type="term" value="F:potassium ion binding"/>
    <property type="evidence" value="ECO:0007669"/>
    <property type="project" value="UniProtKB-UniRule"/>
</dbReference>
<evidence type="ECO:0000256" key="5">
    <source>
        <dbReference type="ARBA" id="ARBA00022958"/>
    </source>
</evidence>
<evidence type="ECO:0000256" key="3">
    <source>
        <dbReference type="ARBA" id="ARBA00022538"/>
    </source>
</evidence>
<gene>
    <name evidence="9 10" type="primary">kdpA</name>
    <name evidence="10" type="ORF">E1283_05150</name>
</gene>
<evidence type="ECO:0000256" key="1">
    <source>
        <dbReference type="ARBA" id="ARBA00022448"/>
    </source>
</evidence>
<feature type="transmembrane region" description="Helical" evidence="9">
    <location>
        <begin position="137"/>
        <end position="155"/>
    </location>
</feature>
<dbReference type="Pfam" id="PF03814">
    <property type="entry name" value="KdpA"/>
    <property type="match status" value="1"/>
</dbReference>
<evidence type="ECO:0000256" key="4">
    <source>
        <dbReference type="ARBA" id="ARBA00022692"/>
    </source>
</evidence>
<dbReference type="PANTHER" id="PTHR30607">
    <property type="entry name" value="POTASSIUM-TRANSPORTING ATPASE A CHAIN"/>
    <property type="match status" value="1"/>
</dbReference>
<dbReference type="AlphaFoldDB" id="A0A4R4TR28"/>
<feature type="transmembrane region" description="Helical" evidence="9">
    <location>
        <begin position="281"/>
        <end position="300"/>
    </location>
</feature>
<proteinExistence type="inferred from homology"/>
<dbReference type="Proteomes" id="UP000295345">
    <property type="component" value="Unassembled WGS sequence"/>
</dbReference>
<dbReference type="EMBL" id="SMKI01000033">
    <property type="protein sequence ID" value="TDC78434.1"/>
    <property type="molecule type" value="Genomic_DNA"/>
</dbReference>
<feature type="transmembrane region" description="Helical" evidence="9">
    <location>
        <begin position="59"/>
        <end position="80"/>
    </location>
</feature>
<dbReference type="PIRSF" id="PIRSF001294">
    <property type="entry name" value="K_ATPaseA"/>
    <property type="match status" value="1"/>
</dbReference>
<keyword evidence="11" id="KW-1185">Reference proteome</keyword>
<evidence type="ECO:0000256" key="6">
    <source>
        <dbReference type="ARBA" id="ARBA00022989"/>
    </source>
</evidence>
<comment type="subunit">
    <text evidence="9">The system is composed of three essential subunits: KdpA, KdpB and KdpC.</text>
</comment>
<keyword evidence="2 9" id="KW-1003">Cell membrane</keyword>
<dbReference type="NCBIfam" id="TIGR00680">
    <property type="entry name" value="kdpA"/>
    <property type="match status" value="1"/>
</dbReference>
<dbReference type="PANTHER" id="PTHR30607:SF2">
    <property type="entry name" value="POTASSIUM-TRANSPORTING ATPASE POTASSIUM-BINDING SUBUNIT"/>
    <property type="match status" value="1"/>
</dbReference>
<sequence>MSDALAGLLTIGVLVLALAAVHVPLGDYLARVYRSERHLPVERFVYRLCRVDPGAQQRWTVYALSLLGFAAVSVLLLYLLLRLQRVLPLSLGHSGLPPSGAFNTAVSFVTNTDWQWYSGEAVMGQLAQLAGLAVQNFLSAATGLAVAVALIRGFVREGTDEIGNFWVDLVRSVIRVLLPLAFLSALLLAACGAVQDFAGAHTFTTLEGGDQTILRGPVASQQAISVLGTNGGGYFNANAAHPYENPTALSNLLQTFLMLLIPSVLPRTFGRLVGSPRHGWVLFAVMAVLWTVGLTLTTVFEATHHGTVPREVGAALEGKETRFGVWNSALFGHSATATSSGANDASYDSFTPLGGGVLLLNMLLGEISPGGIGGGLIGMLVLAVLAVFIAGLMVGRTPEYLGRKIRQREITLVALYVLAMPFAVLVGVGLALAFPGPREAILNPGPHGLTEVLYAFVSAANNNGSAFAGLTSGTTFYNTALALAMLFGRFLPMVLVLALAGSLAAQQRVPVSSGTLPTHQPMFAGLLTGVAVIVTGLTFFPALALGPLAEGLK</sequence>
<feature type="transmembrane region" description="Helical" evidence="9">
    <location>
        <begin position="176"/>
        <end position="195"/>
    </location>
</feature>
<feature type="transmembrane region" description="Helical" evidence="9">
    <location>
        <begin position="480"/>
        <end position="501"/>
    </location>
</feature>
<keyword evidence="1 9" id="KW-0813">Transport</keyword>
<dbReference type="OrthoDB" id="9763796at2"/>
<protein>
    <recommendedName>
        <fullName evidence="9">Potassium-transporting ATPase potassium-binding subunit</fullName>
    </recommendedName>
    <alternativeName>
        <fullName evidence="9">ATP phosphohydrolase [potassium-transporting] A chain</fullName>
    </alternativeName>
    <alternativeName>
        <fullName evidence="9">Potassium-binding and translocating subunit A</fullName>
    </alternativeName>
    <alternativeName>
        <fullName evidence="9">Potassium-translocating ATPase A chain</fullName>
    </alternativeName>
</protein>
<keyword evidence="7 9" id="KW-0406">Ion transport</keyword>
<comment type="caution">
    <text evidence="9">Lacks conserved residue(s) required for the propagation of feature annotation.</text>
</comment>
<comment type="subcellular location">
    <subcellularLocation>
        <location evidence="9">Cell membrane</location>
        <topology evidence="9">Multi-pass membrane protein</topology>
    </subcellularLocation>
</comment>
<keyword evidence="6 9" id="KW-1133">Transmembrane helix</keyword>
<dbReference type="InterPro" id="IPR004623">
    <property type="entry name" value="KdpA"/>
</dbReference>
<accession>A0A4R4TR28</accession>
<keyword evidence="8 9" id="KW-0472">Membrane</keyword>
<evidence type="ECO:0000256" key="2">
    <source>
        <dbReference type="ARBA" id="ARBA00022475"/>
    </source>
</evidence>
<keyword evidence="4 9" id="KW-0812">Transmembrane</keyword>
<evidence type="ECO:0000313" key="10">
    <source>
        <dbReference type="EMBL" id="TDC78434.1"/>
    </source>
</evidence>
<evidence type="ECO:0000313" key="11">
    <source>
        <dbReference type="Proteomes" id="UP000295345"/>
    </source>
</evidence>
<name>A0A4R4TR28_9ACTN</name>